<sequence length="339" mass="38637">MKRFTNSLLEKARFQADPLADQLISQVIFDDRLSQLFQLSSPYDIQNLPEEVREYFLQPTPLPDWADVRKIKLSSHFLEQHLEIILNLLGSYSLPYCFAAAKGAKALQITGQMTHNTEARLAYTAAFVLTTLHREALLSPEKGPFAIKKIRLIHALNRYQIEQSKQWSEGWGKPINQEEMSGTNLAFSLIILRGLRKLGYVIKKEESEAYLHTWAVISYLLGVSEELLPTNGKEAYHLEKLIAGNQFRPSEAGQALTASLIYNLTKATPKSINQDQIQAYIRFLVGNEVANILGIPETYIFSRQVLRVSLWVQKFMLQFSTLSSSDKVHKKLLEIRAKI</sequence>
<gene>
    <name evidence="2" type="ORF">AAG747_12485</name>
</gene>
<dbReference type="InterPro" id="IPR037473">
    <property type="entry name" value="Lcp-like"/>
</dbReference>
<name>A0AAW9SBM0_9BACT</name>
<evidence type="ECO:0000313" key="2">
    <source>
        <dbReference type="EMBL" id="MEN7548733.1"/>
    </source>
</evidence>
<dbReference type="Proteomes" id="UP001403385">
    <property type="component" value="Unassembled WGS sequence"/>
</dbReference>
<dbReference type="Pfam" id="PF09995">
    <property type="entry name" value="MPAB_Lcp_cat"/>
    <property type="match status" value="1"/>
</dbReference>
<dbReference type="PANTHER" id="PTHR37539">
    <property type="entry name" value="SECRETED PROTEIN-RELATED"/>
    <property type="match status" value="1"/>
</dbReference>
<protein>
    <submittedName>
        <fullName evidence="2">Oxygenase MpaB family protein</fullName>
        <ecNumber evidence="2">1.-.-.-</ecNumber>
    </submittedName>
</protein>
<dbReference type="AlphaFoldDB" id="A0AAW9SBM0"/>
<proteinExistence type="predicted"/>
<dbReference type="PANTHER" id="PTHR37539:SF1">
    <property type="entry name" value="ER-BOUND OXYGENASE MPAB_MPAB'_RUBBER OXYGENASE CATALYTIC DOMAIN-CONTAINING PROTEIN"/>
    <property type="match status" value="1"/>
</dbReference>
<feature type="domain" description="ER-bound oxygenase mpaB/mpaB'/Rubber oxygenase catalytic" evidence="1">
    <location>
        <begin position="118"/>
        <end position="298"/>
    </location>
</feature>
<dbReference type="InterPro" id="IPR018713">
    <property type="entry name" value="MPAB/Lcp_cat_dom"/>
</dbReference>
<evidence type="ECO:0000259" key="1">
    <source>
        <dbReference type="Pfam" id="PF09995"/>
    </source>
</evidence>
<reference evidence="2 3" key="1">
    <citation type="submission" date="2024-04" db="EMBL/GenBank/DDBJ databases">
        <title>Novel genus in family Flammeovirgaceae.</title>
        <authorList>
            <person name="Nguyen T.H."/>
            <person name="Vuong T.Q."/>
            <person name="Le H."/>
            <person name="Kim S.-G."/>
        </authorList>
    </citation>
    <scope>NUCLEOTIDE SEQUENCE [LARGE SCALE GENOMIC DNA]</scope>
    <source>
        <strain evidence="2 3">JCM 23209</strain>
    </source>
</reference>
<evidence type="ECO:0000313" key="3">
    <source>
        <dbReference type="Proteomes" id="UP001403385"/>
    </source>
</evidence>
<comment type="caution">
    <text evidence="2">The sequence shown here is derived from an EMBL/GenBank/DDBJ whole genome shotgun (WGS) entry which is preliminary data.</text>
</comment>
<organism evidence="2 3">
    <name type="scientific">Rapidithrix thailandica</name>
    <dbReference type="NCBI Taxonomy" id="413964"/>
    <lineage>
        <taxon>Bacteria</taxon>
        <taxon>Pseudomonadati</taxon>
        <taxon>Bacteroidota</taxon>
        <taxon>Cytophagia</taxon>
        <taxon>Cytophagales</taxon>
        <taxon>Flammeovirgaceae</taxon>
        <taxon>Rapidithrix</taxon>
    </lineage>
</organism>
<dbReference type="GO" id="GO:0016491">
    <property type="term" value="F:oxidoreductase activity"/>
    <property type="evidence" value="ECO:0007669"/>
    <property type="project" value="UniProtKB-KW"/>
</dbReference>
<accession>A0AAW9SBM0</accession>
<dbReference type="RefSeq" id="WP_346821510.1">
    <property type="nucleotide sequence ID" value="NZ_JBDKWZ010000006.1"/>
</dbReference>
<dbReference type="EMBL" id="JBDKWZ010000006">
    <property type="protein sequence ID" value="MEN7548733.1"/>
    <property type="molecule type" value="Genomic_DNA"/>
</dbReference>
<dbReference type="EC" id="1.-.-.-" evidence="2"/>
<keyword evidence="3" id="KW-1185">Reference proteome</keyword>
<keyword evidence="2" id="KW-0560">Oxidoreductase</keyword>